<dbReference type="InterPro" id="IPR023198">
    <property type="entry name" value="PGP-like_dom2"/>
</dbReference>
<proteinExistence type="predicted"/>
<dbReference type="Pfam" id="PF13419">
    <property type="entry name" value="HAD_2"/>
    <property type="match status" value="1"/>
</dbReference>
<dbReference type="PANTHER" id="PTHR18901:SF38">
    <property type="entry name" value="PSEUDOURIDINE-5'-PHOSPHATASE"/>
    <property type="match status" value="1"/>
</dbReference>
<dbReference type="SUPFAM" id="SSF56784">
    <property type="entry name" value="HAD-like"/>
    <property type="match status" value="1"/>
</dbReference>
<dbReference type="Proteomes" id="UP000220840">
    <property type="component" value="Unassembled WGS sequence"/>
</dbReference>
<dbReference type="PANTHER" id="PTHR18901">
    <property type="entry name" value="2-DEOXYGLUCOSE-6-PHOSPHATE PHOSPHATASE 2"/>
    <property type="match status" value="1"/>
</dbReference>
<dbReference type="InterPro" id="IPR036412">
    <property type="entry name" value="HAD-like_sf"/>
</dbReference>
<name>A0A2A7MCV0_9CLOT</name>
<dbReference type="SFLD" id="SFLDG01135">
    <property type="entry name" value="C1.5.6:_HAD__Beta-PGM__Phospha"/>
    <property type="match status" value="1"/>
</dbReference>
<dbReference type="NCBIfam" id="TIGR01509">
    <property type="entry name" value="HAD-SF-IA-v3"/>
    <property type="match status" value="1"/>
</dbReference>
<protein>
    <submittedName>
        <fullName evidence="1">HAD family phosphatase</fullName>
    </submittedName>
</protein>
<dbReference type="SFLD" id="SFLDG01129">
    <property type="entry name" value="C1.5:_HAD__Beta-PGM__Phosphata"/>
    <property type="match status" value="1"/>
</dbReference>
<dbReference type="NCBIfam" id="TIGR01549">
    <property type="entry name" value="HAD-SF-IA-v1"/>
    <property type="match status" value="1"/>
</dbReference>
<dbReference type="InterPro" id="IPR006439">
    <property type="entry name" value="HAD-SF_hydro_IA"/>
</dbReference>
<evidence type="ECO:0000313" key="1">
    <source>
        <dbReference type="EMBL" id="PEG29171.1"/>
    </source>
</evidence>
<dbReference type="EMBL" id="PDCJ01000005">
    <property type="protein sequence ID" value="PEG29171.1"/>
    <property type="molecule type" value="Genomic_DNA"/>
</dbReference>
<sequence length="221" mass="25359">MNRDTVIFDMDGVIFDTERIYLDIWKKIYPKHGYEMTLEFYLTLIGRDRKTCIKLLSDHFGNNFPGEKIFAECDEALKKAIDNGQVPMKTGALEIINYLKSNDYKIAIATSSPRHKLDMQLKIHSLQNIFDAIICADDVERSKPDPDIFLKAAKKLNKKPEQCIVIEDSPSGIIAAYSAQMLPFHVEDLLPPTDEIIKYSNCQFKNLIEVKEYISKHINAL</sequence>
<dbReference type="AlphaFoldDB" id="A0A2A7MCV0"/>
<comment type="caution">
    <text evidence="1">The sequence shown here is derived from an EMBL/GenBank/DDBJ whole genome shotgun (WGS) entry which is preliminary data.</text>
</comment>
<accession>A0A2A7MCV0</accession>
<dbReference type="Gene3D" id="1.10.150.240">
    <property type="entry name" value="Putative phosphatase, domain 2"/>
    <property type="match status" value="1"/>
</dbReference>
<dbReference type="Gene3D" id="3.40.50.1000">
    <property type="entry name" value="HAD superfamily/HAD-like"/>
    <property type="match status" value="1"/>
</dbReference>
<reference evidence="1 2" key="1">
    <citation type="submission" date="2017-10" db="EMBL/GenBank/DDBJ databases">
        <title>Effective Description of Clostridium neonatale sp. nov. linked to necrotizing enterocolitis in neonates and a clarification of species assignable to the genus Clostridium (Prazmowski 1880) emend. Lawson and Rainey 2016.</title>
        <authorList>
            <person name="Bernard K."/>
            <person name="Burdz T."/>
            <person name="Wiebe D."/>
            <person name="Balcewich B."/>
            <person name="Alfa M."/>
            <person name="Bernier A.-M."/>
        </authorList>
    </citation>
    <scope>NUCLEOTIDE SEQUENCE [LARGE SCALE GENOMIC DNA]</scope>
    <source>
        <strain evidence="1 2">LCDC99A005</strain>
    </source>
</reference>
<keyword evidence="2" id="KW-1185">Reference proteome</keyword>
<dbReference type="InterPro" id="IPR023214">
    <property type="entry name" value="HAD_sf"/>
</dbReference>
<dbReference type="InterPro" id="IPR041492">
    <property type="entry name" value="HAD_2"/>
</dbReference>
<evidence type="ECO:0000313" key="2">
    <source>
        <dbReference type="Proteomes" id="UP000220840"/>
    </source>
</evidence>
<dbReference type="SFLD" id="SFLDS00003">
    <property type="entry name" value="Haloacid_Dehalogenase"/>
    <property type="match status" value="1"/>
</dbReference>
<gene>
    <name evidence="1" type="ORF">CQ394_19840</name>
</gene>
<dbReference type="STRING" id="137838.GCA_001458595_00367"/>
<dbReference type="OrthoDB" id="9797743at2"/>
<dbReference type="RefSeq" id="WP_058293357.1">
    <property type="nucleotide sequence ID" value="NZ_CAMRXG010000014.1"/>
</dbReference>
<organism evidence="1 2">
    <name type="scientific">Clostridium neonatale</name>
    <dbReference type="NCBI Taxonomy" id="137838"/>
    <lineage>
        <taxon>Bacteria</taxon>
        <taxon>Bacillati</taxon>
        <taxon>Bacillota</taxon>
        <taxon>Clostridia</taxon>
        <taxon>Eubacteriales</taxon>
        <taxon>Clostridiaceae</taxon>
        <taxon>Clostridium</taxon>
    </lineage>
</organism>